<comment type="caution">
    <text evidence="15">The sequence shown here is derived from an EMBL/GenBank/DDBJ whole genome shotgun (WGS) entry which is preliminary data.</text>
</comment>
<evidence type="ECO:0000256" key="9">
    <source>
        <dbReference type="ARBA" id="ARBA00048266"/>
    </source>
</evidence>
<evidence type="ECO:0000256" key="4">
    <source>
        <dbReference type="ARBA" id="ARBA00022630"/>
    </source>
</evidence>
<dbReference type="SUPFAM" id="SSF51395">
    <property type="entry name" value="FMN-linked oxidoreductases"/>
    <property type="match status" value="1"/>
</dbReference>
<organism evidence="15 16">
    <name type="scientific">Aureococcus anophagefferens</name>
    <name type="common">Harmful bloom alga</name>
    <dbReference type="NCBI Taxonomy" id="44056"/>
    <lineage>
        <taxon>Eukaryota</taxon>
        <taxon>Sar</taxon>
        <taxon>Stramenopiles</taxon>
        <taxon>Ochrophyta</taxon>
        <taxon>Pelagophyceae</taxon>
        <taxon>Pelagomonadales</taxon>
        <taxon>Pelagomonadaceae</taxon>
        <taxon>Aureococcus</taxon>
    </lineage>
</organism>
<evidence type="ECO:0000256" key="3">
    <source>
        <dbReference type="ARBA" id="ARBA00012376"/>
    </source>
</evidence>
<accession>A0ABR1FG91</accession>
<evidence type="ECO:0000256" key="13">
    <source>
        <dbReference type="SAM" id="MobiDB-lite"/>
    </source>
</evidence>
<keyword evidence="8" id="KW-0560">Oxidoreductase</keyword>
<evidence type="ECO:0000313" key="16">
    <source>
        <dbReference type="Proteomes" id="UP001363151"/>
    </source>
</evidence>
<dbReference type="InterPro" id="IPR035587">
    <property type="entry name" value="DUS-like_FMN-bd"/>
</dbReference>
<evidence type="ECO:0000256" key="10">
    <source>
        <dbReference type="ARBA" id="ARBA00048342"/>
    </source>
</evidence>
<dbReference type="PANTHER" id="PTHR45846">
    <property type="entry name" value="TRNA-DIHYDROURIDINE(47) SYNTHASE [NAD(P)(+)]-LIKE"/>
    <property type="match status" value="1"/>
</dbReference>
<reference evidence="15 16" key="1">
    <citation type="submission" date="2024-03" db="EMBL/GenBank/DDBJ databases">
        <title>Aureococcus anophagefferens CCMP1851 and Kratosvirus quantuckense: Draft genome of a second virus-susceptible host strain in the model system.</title>
        <authorList>
            <person name="Chase E."/>
            <person name="Truchon A.R."/>
            <person name="Schepens W."/>
            <person name="Wilhelm S.W."/>
        </authorList>
    </citation>
    <scope>NUCLEOTIDE SEQUENCE [LARGE SCALE GENOMIC DNA]</scope>
    <source>
        <strain evidence="15 16">CCMP1851</strain>
    </source>
</reference>
<evidence type="ECO:0000256" key="6">
    <source>
        <dbReference type="ARBA" id="ARBA00022694"/>
    </source>
</evidence>
<name>A0ABR1FG91_AURAN</name>
<keyword evidence="5" id="KW-0288">FMN</keyword>
<evidence type="ECO:0000256" key="11">
    <source>
        <dbReference type="ARBA" id="ARBA00049447"/>
    </source>
</evidence>
<proteinExistence type="inferred from homology"/>
<evidence type="ECO:0000256" key="12">
    <source>
        <dbReference type="ARBA" id="ARBA00049513"/>
    </source>
</evidence>
<dbReference type="EC" id="1.3.1.89" evidence="3"/>
<comment type="similarity">
    <text evidence="2">Belongs to the Dus family. Dus3 subfamily.</text>
</comment>
<keyword evidence="16" id="KW-1185">Reference proteome</keyword>
<comment type="catalytic activity">
    <reaction evidence="10">
        <text>a 5,6-dihydrouridine in mRNA + NAD(+) = a uridine in mRNA + NADH + H(+)</text>
        <dbReference type="Rhea" id="RHEA:69851"/>
        <dbReference type="Rhea" id="RHEA-COMP:14658"/>
        <dbReference type="Rhea" id="RHEA-COMP:17789"/>
        <dbReference type="ChEBI" id="CHEBI:15378"/>
        <dbReference type="ChEBI" id="CHEBI:57540"/>
        <dbReference type="ChEBI" id="CHEBI:57945"/>
        <dbReference type="ChEBI" id="CHEBI:65315"/>
        <dbReference type="ChEBI" id="CHEBI:74443"/>
    </reaction>
    <physiologicalReaction direction="right-to-left" evidence="10">
        <dbReference type="Rhea" id="RHEA:69853"/>
    </physiologicalReaction>
</comment>
<evidence type="ECO:0000256" key="8">
    <source>
        <dbReference type="ARBA" id="ARBA00023002"/>
    </source>
</evidence>
<comment type="catalytic activity">
    <reaction evidence="9">
        <text>5,6-dihydrouridine(47) in tRNA + NAD(+) = uridine(47) in tRNA + NADH + H(+)</text>
        <dbReference type="Rhea" id="RHEA:53364"/>
        <dbReference type="Rhea" id="RHEA-COMP:13539"/>
        <dbReference type="Rhea" id="RHEA-COMP:13540"/>
        <dbReference type="ChEBI" id="CHEBI:15378"/>
        <dbReference type="ChEBI" id="CHEBI:57540"/>
        <dbReference type="ChEBI" id="CHEBI:57945"/>
        <dbReference type="ChEBI" id="CHEBI:65315"/>
        <dbReference type="ChEBI" id="CHEBI:74443"/>
        <dbReference type="EC" id="1.3.1.89"/>
    </reaction>
    <physiologicalReaction direction="right-to-left" evidence="9">
        <dbReference type="Rhea" id="RHEA:53366"/>
    </physiologicalReaction>
</comment>
<evidence type="ECO:0000259" key="14">
    <source>
        <dbReference type="Pfam" id="PF01207"/>
    </source>
</evidence>
<comment type="cofactor">
    <cofactor evidence="1">
        <name>FMN</name>
        <dbReference type="ChEBI" id="CHEBI:58210"/>
    </cofactor>
</comment>
<feature type="domain" description="DUS-like FMN-binding" evidence="14">
    <location>
        <begin position="151"/>
        <end position="399"/>
    </location>
</feature>
<gene>
    <name evidence="15" type="primary">dus3l</name>
    <name evidence="15" type="ORF">SO694_00187021</name>
</gene>
<dbReference type="CDD" id="cd02801">
    <property type="entry name" value="DUS_like_FMN"/>
    <property type="match status" value="1"/>
</dbReference>
<evidence type="ECO:0000256" key="1">
    <source>
        <dbReference type="ARBA" id="ARBA00001917"/>
    </source>
</evidence>
<evidence type="ECO:0000313" key="15">
    <source>
        <dbReference type="EMBL" id="KAK7230258.1"/>
    </source>
</evidence>
<keyword evidence="6" id="KW-0819">tRNA processing</keyword>
<dbReference type="Pfam" id="PF01207">
    <property type="entry name" value="Dus"/>
    <property type="match status" value="1"/>
</dbReference>
<feature type="region of interest" description="Disordered" evidence="13">
    <location>
        <begin position="1"/>
        <end position="33"/>
    </location>
</feature>
<comment type="catalytic activity">
    <reaction evidence="11">
        <text>a 5,6-dihydrouridine in mRNA + NADP(+) = a uridine in mRNA + NADPH + H(+)</text>
        <dbReference type="Rhea" id="RHEA:69855"/>
        <dbReference type="Rhea" id="RHEA-COMP:14658"/>
        <dbReference type="Rhea" id="RHEA-COMP:17789"/>
        <dbReference type="ChEBI" id="CHEBI:15378"/>
        <dbReference type="ChEBI" id="CHEBI:57783"/>
        <dbReference type="ChEBI" id="CHEBI:58349"/>
        <dbReference type="ChEBI" id="CHEBI:65315"/>
        <dbReference type="ChEBI" id="CHEBI:74443"/>
    </reaction>
    <physiologicalReaction direction="right-to-left" evidence="11">
        <dbReference type="Rhea" id="RHEA:69857"/>
    </physiologicalReaction>
</comment>
<sequence>MTEPSEASMPADTKPQKEKVVLLFPDGAPPETADAKAARLDALKAKHIQPIKREYLVDTSAGGGDAREEKSGRGQNKKRPVEKPPAEARTAGDPAGLADETSRVPFDVQLALRKREYKFLTARGATEASTASAPPLLKERKLVDFSGKVYVAPLTTVGNLPFRRVLTKYGADITCGEMALCPNLNDGQSSEWALLRRHKDEKCFGVQLSAAHGDQFGRACEVVDKYGDVDFVDLNMGCPIDLVCSKGGGAALMRRNKKVRSILEMGLERLSVPMTLKMRTGWDEDPKLAHTMAGYAQAWAHELGPGSVACVFVHGRSRTARYSRAANWAYVETVARCQDDAIPKLPIIGNGDIMSYADWEEKRKTAPSTCDCAMLARGALIKPWLPTELHEKRAWDISASERLDILRDFAKFGLDHWGADDCGVGRCRRFLLEWLSFLHRYTPVGLLERLPQRMNDRPPKFVGRNDLETLMASDDSRDWVTISEMLLGKVPDDFSFTPKHKANSYAAADTTAKPTDWG</sequence>
<dbReference type="EMBL" id="JBBJCI010000440">
    <property type="protein sequence ID" value="KAK7230258.1"/>
    <property type="molecule type" value="Genomic_DNA"/>
</dbReference>
<dbReference type="Proteomes" id="UP001363151">
    <property type="component" value="Unassembled WGS sequence"/>
</dbReference>
<evidence type="ECO:0000256" key="2">
    <source>
        <dbReference type="ARBA" id="ARBA00005451"/>
    </source>
</evidence>
<feature type="region of interest" description="Disordered" evidence="13">
    <location>
        <begin position="53"/>
        <end position="100"/>
    </location>
</feature>
<keyword evidence="7" id="KW-0521">NADP</keyword>
<protein>
    <recommendedName>
        <fullName evidence="3">tRNA-dihydrouridine(47) synthase [NAD(P)(+)]</fullName>
        <ecNumber evidence="3">1.3.1.89</ecNumber>
    </recommendedName>
</protein>
<dbReference type="InterPro" id="IPR013785">
    <property type="entry name" value="Aldolase_TIM"/>
</dbReference>
<dbReference type="InterPro" id="IPR018517">
    <property type="entry name" value="tRNA_hU_synthase_CS"/>
</dbReference>
<dbReference type="PANTHER" id="PTHR45846:SF1">
    <property type="entry name" value="TRNA-DIHYDROURIDINE(47) SYNTHASE [NAD(P)(+)]-LIKE"/>
    <property type="match status" value="1"/>
</dbReference>
<evidence type="ECO:0000256" key="7">
    <source>
        <dbReference type="ARBA" id="ARBA00022857"/>
    </source>
</evidence>
<comment type="catalytic activity">
    <reaction evidence="12">
        <text>5,6-dihydrouridine(47) in tRNA + NADP(+) = uridine(47) in tRNA + NADPH + H(+)</text>
        <dbReference type="Rhea" id="RHEA:53360"/>
        <dbReference type="Rhea" id="RHEA-COMP:13539"/>
        <dbReference type="Rhea" id="RHEA-COMP:13540"/>
        <dbReference type="ChEBI" id="CHEBI:15378"/>
        <dbReference type="ChEBI" id="CHEBI:57783"/>
        <dbReference type="ChEBI" id="CHEBI:58349"/>
        <dbReference type="ChEBI" id="CHEBI:65315"/>
        <dbReference type="ChEBI" id="CHEBI:74443"/>
        <dbReference type="EC" id="1.3.1.89"/>
    </reaction>
    <physiologicalReaction direction="right-to-left" evidence="12">
        <dbReference type="Rhea" id="RHEA:53362"/>
    </physiologicalReaction>
</comment>
<keyword evidence="4" id="KW-0285">Flavoprotein</keyword>
<dbReference type="Gene3D" id="3.20.20.70">
    <property type="entry name" value="Aldolase class I"/>
    <property type="match status" value="1"/>
</dbReference>
<evidence type="ECO:0000256" key="5">
    <source>
        <dbReference type="ARBA" id="ARBA00022643"/>
    </source>
</evidence>
<dbReference type="PROSITE" id="PS01136">
    <property type="entry name" value="UPF0034"/>
    <property type="match status" value="1"/>
</dbReference>